<dbReference type="PIRSF" id="PIRSF015283">
    <property type="entry name" value="Regulatory_RpfE"/>
    <property type="match status" value="1"/>
</dbReference>
<name>B8GRI9_THISH</name>
<evidence type="ECO:0008006" key="3">
    <source>
        <dbReference type="Google" id="ProtNLM"/>
    </source>
</evidence>
<dbReference type="EMBL" id="CP001339">
    <property type="protein sequence ID" value="ACL72543.1"/>
    <property type="molecule type" value="Genomic_DNA"/>
</dbReference>
<protein>
    <recommendedName>
        <fullName evidence="3">2,3-bisphosphoglycerate-independent phosphoglycerate mutase</fullName>
    </recommendedName>
</protein>
<sequence length="341" mass="36884">MTRDASVLHLLVPGLLDRTGEWQASYGGVGRFPALEWLLARSTRRSVPYAGLGEVLAGLFAIAGPMPAGALTRLALTGERDAQVWMCMDPVHLEAGITDLVLTGPDQLRLGLDEARALAARINAHLAEDGLHIEVNAPGHWHLRLPATRAVPETRSLGEVLGRPINSRLPTGPEAAYWHRLINELQMVLFDAPENRAREARGLPSVNSVWPWGGGVLPSGLASPVSRLWGDDLLLAGLARCAQVPTEPLPETAEPVLAAGGARCVLLDSLHADAALDDLEAWQAGMEGLERAWFEPLRKALGTASLKRLVIHSTCGDVFEVPASARWRLWRRSEPLGKYVS</sequence>
<dbReference type="OrthoDB" id="5295974at2"/>
<dbReference type="Proteomes" id="UP000002383">
    <property type="component" value="Chromosome"/>
</dbReference>
<evidence type="ECO:0000313" key="2">
    <source>
        <dbReference type="Proteomes" id="UP000002383"/>
    </source>
</evidence>
<dbReference type="eggNOG" id="COG4255">
    <property type="taxonomic scope" value="Bacteria"/>
</dbReference>
<dbReference type="KEGG" id="tgr:Tgr7_1459"/>
<dbReference type="RefSeq" id="WP_012638026.1">
    <property type="nucleotide sequence ID" value="NC_011901.1"/>
</dbReference>
<reference evidence="1 2" key="1">
    <citation type="journal article" date="2011" name="Stand. Genomic Sci.">
        <title>Complete genome sequence of 'Thioalkalivibrio sulfidophilus' HL-EbGr7.</title>
        <authorList>
            <person name="Muyzer G."/>
            <person name="Sorokin D.Y."/>
            <person name="Mavromatis K."/>
            <person name="Lapidus A."/>
            <person name="Clum A."/>
            <person name="Ivanova N."/>
            <person name="Pati A."/>
            <person name="d'Haeseleer P."/>
            <person name="Woyke T."/>
            <person name="Kyrpides N.C."/>
        </authorList>
    </citation>
    <scope>NUCLEOTIDE SEQUENCE [LARGE SCALE GENOMIC DNA]</scope>
    <source>
        <strain evidence="1 2">HL-EbGR7</strain>
    </source>
</reference>
<organism evidence="1 2">
    <name type="scientific">Thioalkalivibrio sulfidiphilus (strain HL-EbGR7)</name>
    <dbReference type="NCBI Taxonomy" id="396588"/>
    <lineage>
        <taxon>Bacteria</taxon>
        <taxon>Pseudomonadati</taxon>
        <taxon>Pseudomonadota</taxon>
        <taxon>Gammaproteobacteria</taxon>
        <taxon>Chromatiales</taxon>
        <taxon>Ectothiorhodospiraceae</taxon>
        <taxon>Thioalkalivibrio</taxon>
    </lineage>
</organism>
<proteinExistence type="predicted"/>
<dbReference type="AlphaFoldDB" id="B8GRI9"/>
<accession>B8GRI9</accession>
<evidence type="ECO:0000313" key="1">
    <source>
        <dbReference type="EMBL" id="ACL72543.1"/>
    </source>
</evidence>
<gene>
    <name evidence="1" type="ordered locus">Tgr7_1459</name>
</gene>
<keyword evidence="2" id="KW-1185">Reference proteome</keyword>
<dbReference type="HOGENOM" id="CLU_037503_0_0_6"/>
<dbReference type="InterPro" id="IPR016631">
    <property type="entry name" value="Regulatory_RpfE"/>
</dbReference>
<dbReference type="STRING" id="396588.Tgr7_1459"/>